<gene>
    <name evidence="1" type="ORF">LCGC14_1817020</name>
</gene>
<evidence type="ECO:0000313" key="1">
    <source>
        <dbReference type="EMBL" id="KKL99180.1"/>
    </source>
</evidence>
<organism evidence="1">
    <name type="scientific">marine sediment metagenome</name>
    <dbReference type="NCBI Taxonomy" id="412755"/>
    <lineage>
        <taxon>unclassified sequences</taxon>
        <taxon>metagenomes</taxon>
        <taxon>ecological metagenomes</taxon>
    </lineage>
</organism>
<proteinExistence type="predicted"/>
<name>A0A0F9IZU6_9ZZZZ</name>
<reference evidence="1" key="1">
    <citation type="journal article" date="2015" name="Nature">
        <title>Complex archaea that bridge the gap between prokaryotes and eukaryotes.</title>
        <authorList>
            <person name="Spang A."/>
            <person name="Saw J.H."/>
            <person name="Jorgensen S.L."/>
            <person name="Zaremba-Niedzwiedzka K."/>
            <person name="Martijn J."/>
            <person name="Lind A.E."/>
            <person name="van Eijk R."/>
            <person name="Schleper C."/>
            <person name="Guy L."/>
            <person name="Ettema T.J."/>
        </authorList>
    </citation>
    <scope>NUCLEOTIDE SEQUENCE</scope>
</reference>
<accession>A0A0F9IZU6</accession>
<dbReference type="EMBL" id="LAZR01017737">
    <property type="protein sequence ID" value="KKL99180.1"/>
    <property type="molecule type" value="Genomic_DNA"/>
</dbReference>
<sequence>MCDWNINPELKPIKHCPKESRWEIGFTVIVHNAHMYEGSGETDYKQKFCDEHFIGLCGCGNTTEFRLIGEKEWKDFLDHDNPFILEELVKKSYKNYISDKSKFNINGFL</sequence>
<dbReference type="AlphaFoldDB" id="A0A0F9IZU6"/>
<comment type="caution">
    <text evidence="1">The sequence shown here is derived from an EMBL/GenBank/DDBJ whole genome shotgun (WGS) entry which is preliminary data.</text>
</comment>
<protein>
    <submittedName>
        <fullName evidence="1">Uncharacterized protein</fullName>
    </submittedName>
</protein>